<gene>
    <name evidence="3" type="ORF">M9Y10_034450</name>
</gene>
<feature type="region of interest" description="Disordered" evidence="1">
    <location>
        <begin position="433"/>
        <end position="453"/>
    </location>
</feature>
<comment type="caution">
    <text evidence="3">The sequence shown here is derived from an EMBL/GenBank/DDBJ whole genome shotgun (WGS) entry which is preliminary data.</text>
</comment>
<feature type="compositionally biased region" description="Low complexity" evidence="1">
    <location>
        <begin position="433"/>
        <end position="443"/>
    </location>
</feature>
<dbReference type="InterPro" id="IPR018845">
    <property type="entry name" value="Initiator-bd"/>
</dbReference>
<reference evidence="3 4" key="1">
    <citation type="submission" date="2024-04" db="EMBL/GenBank/DDBJ databases">
        <title>Tritrichomonas musculus Genome.</title>
        <authorList>
            <person name="Alves-Ferreira E."/>
            <person name="Grigg M."/>
            <person name="Lorenzi H."/>
            <person name="Galac M."/>
        </authorList>
    </citation>
    <scope>NUCLEOTIDE SEQUENCE [LARGE SCALE GENOMIC DNA]</scope>
    <source>
        <strain evidence="3 4">EAF2021</strain>
    </source>
</reference>
<evidence type="ECO:0000313" key="3">
    <source>
        <dbReference type="EMBL" id="KAK8889697.1"/>
    </source>
</evidence>
<dbReference type="EMBL" id="JAPFFF010000005">
    <property type="protein sequence ID" value="KAK8889697.1"/>
    <property type="molecule type" value="Genomic_DNA"/>
</dbReference>
<evidence type="ECO:0000313" key="4">
    <source>
        <dbReference type="Proteomes" id="UP001470230"/>
    </source>
</evidence>
<proteinExistence type="predicted"/>
<feature type="domain" description="Initiator binding" evidence="2">
    <location>
        <begin position="21"/>
        <end position="145"/>
    </location>
</feature>
<dbReference type="Proteomes" id="UP001470230">
    <property type="component" value="Unassembled WGS sequence"/>
</dbReference>
<evidence type="ECO:0000256" key="1">
    <source>
        <dbReference type="SAM" id="MobiDB-lite"/>
    </source>
</evidence>
<protein>
    <recommendedName>
        <fullName evidence="2">Initiator binding domain-containing protein</fullName>
    </recommendedName>
</protein>
<name>A0ABR2KGY1_9EUKA</name>
<feature type="compositionally biased region" description="Polar residues" evidence="1">
    <location>
        <begin position="444"/>
        <end position="453"/>
    </location>
</feature>
<dbReference type="Pfam" id="PF10416">
    <property type="entry name" value="IBD"/>
    <property type="match status" value="1"/>
</dbReference>
<accession>A0ABR2KGY1</accession>
<sequence>MDMLQLDLKVPRNHWTALSREDQTTFMQLHLHFIRQQKEHMKDRRNNTFFNDIQCLLQFIEYSPIRKDDRAICVGLACSGPYVCVNTQQIKIILGRCKSSINNSFQMIGYEAVKTKGKSREAILAIIPALSNEQNTLRKWTVRCASESSTCCFVSRFQMTNLPIINDEDLYDEKKSVRSAMASFQRQRQGSGKNRHLMFNLQNQQSPPSPPSPSNAYSPIQSQPPSQPPQPQQPFMGQRIDNFQQPFMSLNQPQPNFYQNQGQFQQQPINMFQQPPMNFYQTTPQNQQQSGQLFLPPMNFGAPSQPAQNGMINQSNMPFQNMQQQNAQQPIVMQPMMMNQSQSTPSQPLSQQPQVQQDDNGFLTMMRKDNMELGISFLSDNDDDDTSMSSFANGFDITPSFSLDYLAEYNNYDDDNSNFGNISFNKNTSSPLDPSSLFSFPRSQSASFAPNYD</sequence>
<organism evidence="3 4">
    <name type="scientific">Tritrichomonas musculus</name>
    <dbReference type="NCBI Taxonomy" id="1915356"/>
    <lineage>
        <taxon>Eukaryota</taxon>
        <taxon>Metamonada</taxon>
        <taxon>Parabasalia</taxon>
        <taxon>Tritrichomonadida</taxon>
        <taxon>Tritrichomonadidae</taxon>
        <taxon>Tritrichomonas</taxon>
    </lineage>
</organism>
<evidence type="ECO:0000259" key="2">
    <source>
        <dbReference type="Pfam" id="PF10416"/>
    </source>
</evidence>
<keyword evidence="4" id="KW-1185">Reference proteome</keyword>
<feature type="region of interest" description="Disordered" evidence="1">
    <location>
        <begin position="201"/>
        <end position="237"/>
    </location>
</feature>